<protein>
    <recommendedName>
        <fullName evidence="2">YprB ribonuclease H-like domain-containing protein</fullName>
    </recommendedName>
</protein>
<sequence length="326" mass="36252">MSAAQQTYVHRSACRSGGRASDIGWPLPTATFDRLHCHATATRRPTSECAPDTERSAPRTRPETALPMCQPPQAVDMRVENSFLPAAGVGERTERRLWQHGVTHWTDFDGDGPGIGDATAENIYSFIDAAERALDAGNTSFFADALPSGELWRLYENVADDVAFFDIETTGLDQHSSVVTTVSVHRGGDTTTLVRGSDLTAERLQALLDAPMVASFNGKRFDAPFLEHHFDLSLDSPHLDLMYPCRRLDLTGGLKQVERDLGVDRAEVDDVDGREAVRLWRRYAEDNDEAALDRLVTYNQYDTQNLQAILDAVAERLHRDVFEPHV</sequence>
<dbReference type="PANTHER" id="PTHR38462">
    <property type="entry name" value="EXONUCLEASE-LIKE PROTEIN"/>
    <property type="match status" value="1"/>
</dbReference>
<dbReference type="PaxDb" id="64091-VNG_1213C"/>
<dbReference type="InterPro" id="IPR012337">
    <property type="entry name" value="RNaseH-like_sf"/>
</dbReference>
<evidence type="ECO:0000313" key="4">
    <source>
        <dbReference type="Proteomes" id="UP000000554"/>
    </source>
</evidence>
<feature type="region of interest" description="Disordered" evidence="1">
    <location>
        <begin position="1"/>
        <end position="20"/>
    </location>
</feature>
<dbReference type="Gene3D" id="3.30.420.10">
    <property type="entry name" value="Ribonuclease H-like superfamily/Ribonuclease H"/>
    <property type="match status" value="1"/>
</dbReference>
<dbReference type="GO" id="GO:0003676">
    <property type="term" value="F:nucleic acid binding"/>
    <property type="evidence" value="ECO:0007669"/>
    <property type="project" value="InterPro"/>
</dbReference>
<reference evidence="3 4" key="1">
    <citation type="journal article" date="2000" name="Proc. Natl. Acad. Sci. U.S.A.">
        <title>Genome sequence of Halobacterium species NRC-1.</title>
        <authorList>
            <person name="Ng W.V."/>
            <person name="Kennedy S.P."/>
            <person name="Mahairas G.G."/>
            <person name="Berquist B."/>
            <person name="Pan M."/>
            <person name="Shukla H.D."/>
            <person name="Lasky S.R."/>
            <person name="Baliga N.S."/>
            <person name="Thorsson V."/>
            <person name="Sbrogna J."/>
            <person name="Swartzell S."/>
            <person name="Weir D."/>
            <person name="Hall J."/>
            <person name="Dahl T.A."/>
            <person name="Welti R."/>
            <person name="Goo Y.A."/>
            <person name="Leithauser B."/>
            <person name="Keller K."/>
            <person name="Cruz R."/>
            <person name="Danson M.J."/>
            <person name="Hough D.W."/>
            <person name="Maddocks D.G."/>
            <person name="Jablonski P.E."/>
            <person name="Krebs M.P."/>
            <person name="Angevine C.M."/>
            <person name="Dale H."/>
            <person name="Isenbarger T.A."/>
            <person name="Peck R.F."/>
            <person name="Pohlschroder M."/>
            <person name="Spudich J.L."/>
            <person name="Jung K.W."/>
            <person name="Alam M."/>
            <person name="Freitas T."/>
            <person name="Hou S."/>
            <person name="Daniels C.J."/>
            <person name="Dennis P.P."/>
            <person name="Omer A.D."/>
            <person name="Ebhardt H."/>
            <person name="Lowe T.M."/>
            <person name="Liang P."/>
            <person name="Riley M."/>
            <person name="Hood L."/>
            <person name="DasSarma S."/>
        </authorList>
    </citation>
    <scope>NUCLEOTIDE SEQUENCE [LARGE SCALE GENOMIC DNA]</scope>
    <source>
        <strain evidence="4">ATCC 700922 / JCM 11081 / NRC-1</strain>
    </source>
</reference>
<keyword evidence="4" id="KW-1185">Reference proteome</keyword>
<feature type="domain" description="YprB ribonuclease H-like" evidence="2">
    <location>
        <begin position="163"/>
        <end position="312"/>
    </location>
</feature>
<proteinExistence type="predicted"/>
<dbReference type="EMBL" id="AE004437">
    <property type="protein sequence ID" value="AAG19581.1"/>
    <property type="molecule type" value="Genomic_DNA"/>
</dbReference>
<evidence type="ECO:0000313" key="3">
    <source>
        <dbReference type="EMBL" id="AAG19581.1"/>
    </source>
</evidence>
<dbReference type="HOGENOM" id="CLU_073770_0_0_2"/>
<dbReference type="InterPro" id="IPR036397">
    <property type="entry name" value="RNaseH_sf"/>
</dbReference>
<dbReference type="InterPro" id="IPR038720">
    <property type="entry name" value="YprB_RNase_H-like_dom"/>
</dbReference>
<dbReference type="STRING" id="64091.VNG_1213C"/>
<feature type="region of interest" description="Disordered" evidence="1">
    <location>
        <begin position="42"/>
        <end position="66"/>
    </location>
</feature>
<dbReference type="Proteomes" id="UP000000554">
    <property type="component" value="Chromosome"/>
</dbReference>
<gene>
    <name evidence="3" type="ordered locus">VNG_1213C</name>
</gene>
<evidence type="ECO:0000256" key="1">
    <source>
        <dbReference type="SAM" id="MobiDB-lite"/>
    </source>
</evidence>
<organism evidence="3 4">
    <name type="scientific">Halobacterium salinarum (strain ATCC 700922 / JCM 11081 / NRC-1)</name>
    <name type="common">Halobacterium halobium</name>
    <dbReference type="NCBI Taxonomy" id="64091"/>
    <lineage>
        <taxon>Archaea</taxon>
        <taxon>Methanobacteriati</taxon>
        <taxon>Methanobacteriota</taxon>
        <taxon>Stenosarchaea group</taxon>
        <taxon>Halobacteria</taxon>
        <taxon>Halobacteriales</taxon>
        <taxon>Halobacteriaceae</taxon>
        <taxon>Halobacterium</taxon>
        <taxon>Halobacterium salinarum NRC-34001</taxon>
    </lineage>
</organism>
<feature type="compositionally biased region" description="Basic and acidic residues" evidence="1">
    <location>
        <begin position="52"/>
        <end position="62"/>
    </location>
</feature>
<dbReference type="PATRIC" id="fig|64091.14.peg.930"/>
<dbReference type="PIR" id="A84277">
    <property type="entry name" value="A84277"/>
</dbReference>
<dbReference type="AlphaFoldDB" id="Q9HQD4"/>
<dbReference type="Pfam" id="PF13482">
    <property type="entry name" value="RNase_H_2"/>
    <property type="match status" value="1"/>
</dbReference>
<accession>Q9HQD4</accession>
<dbReference type="SUPFAM" id="SSF53098">
    <property type="entry name" value="Ribonuclease H-like"/>
    <property type="match status" value="1"/>
</dbReference>
<evidence type="ECO:0000259" key="2">
    <source>
        <dbReference type="Pfam" id="PF13482"/>
    </source>
</evidence>
<dbReference type="PANTHER" id="PTHR38462:SF1">
    <property type="entry name" value="YPRB RIBONUCLEASE H-LIKE DOMAIN-CONTAINING PROTEIN"/>
    <property type="match status" value="1"/>
</dbReference>
<dbReference type="InParanoid" id="Q9HQD4"/>
<name>Q9HQD4_HALSA</name>
<dbReference type="KEGG" id="hal:VNG_1213C"/>